<dbReference type="AlphaFoldDB" id="F2JIT1"/>
<dbReference type="SUPFAM" id="SSF47188">
    <property type="entry name" value="Hemerythrin-like"/>
    <property type="match status" value="1"/>
</dbReference>
<evidence type="ECO:0000256" key="3">
    <source>
        <dbReference type="ARBA" id="ARBA00023004"/>
    </source>
</evidence>
<dbReference type="Proteomes" id="UP000008467">
    <property type="component" value="Chromosome"/>
</dbReference>
<sequence>MFDFKFDWDESLNVGIPFIDEQHQELFSIGRKLEQEILTQCMNADEKYLLKLLCEIREYVTYHFYEEEKLIKELNPHLFEKHKNEHDQFIAWVNSINCGELLQNPQKKLKEIKEGLQKWVFEHILIEDRQVLLVGIESMI</sequence>
<protein>
    <submittedName>
        <fullName evidence="5">Hemerythrin-like metal-binding protein</fullName>
    </submittedName>
</protein>
<dbReference type="Pfam" id="PF01814">
    <property type="entry name" value="Hemerythrin"/>
    <property type="match status" value="1"/>
</dbReference>
<keyword evidence="2" id="KW-0479">Metal-binding</keyword>
<dbReference type="InterPro" id="IPR012827">
    <property type="entry name" value="Hemerythrin_metal-bd"/>
</dbReference>
<dbReference type="InterPro" id="IPR012312">
    <property type="entry name" value="Hemerythrin-like"/>
</dbReference>
<organism evidence="5 6">
    <name type="scientific">Cellulosilyticum lentocellum (strain ATCC 49066 / DSM 5427 / NCIMB 11756 / RHM5)</name>
    <name type="common">Clostridium lentocellum</name>
    <dbReference type="NCBI Taxonomy" id="642492"/>
    <lineage>
        <taxon>Bacteria</taxon>
        <taxon>Bacillati</taxon>
        <taxon>Bacillota</taxon>
        <taxon>Clostridia</taxon>
        <taxon>Lachnospirales</taxon>
        <taxon>Cellulosilyticaceae</taxon>
        <taxon>Cellulosilyticum</taxon>
    </lineage>
</organism>
<dbReference type="HOGENOM" id="CLU_086902_3_1_9"/>
<reference evidence="5 6" key="1">
    <citation type="journal article" date="2011" name="J. Bacteriol.">
        <title>Complete genome sequence of the cellulose-degrading bacterium Cellulosilyticum lentocellum.</title>
        <authorList>
            <consortium name="US DOE Joint Genome Institute"/>
            <person name="Miller D.A."/>
            <person name="Suen G."/>
            <person name="Bruce D."/>
            <person name="Copeland A."/>
            <person name="Cheng J.F."/>
            <person name="Detter C."/>
            <person name="Goodwin L.A."/>
            <person name="Han C.S."/>
            <person name="Hauser L.J."/>
            <person name="Land M.L."/>
            <person name="Lapidus A."/>
            <person name="Lucas S."/>
            <person name="Meincke L."/>
            <person name="Pitluck S."/>
            <person name="Tapia R."/>
            <person name="Teshima H."/>
            <person name="Woyke T."/>
            <person name="Fox B.G."/>
            <person name="Angert E.R."/>
            <person name="Currie C.R."/>
        </authorList>
    </citation>
    <scope>NUCLEOTIDE SEQUENCE [LARGE SCALE GENOMIC DNA]</scope>
    <source>
        <strain evidence="6">ATCC 49066 / DSM 5427 / NCIMB 11756 / RHM5</strain>
    </source>
</reference>
<evidence type="ECO:0000256" key="1">
    <source>
        <dbReference type="ARBA" id="ARBA00010587"/>
    </source>
</evidence>
<gene>
    <name evidence="5" type="ordered locus">Clole_0251</name>
</gene>
<evidence type="ECO:0000259" key="4">
    <source>
        <dbReference type="Pfam" id="PF01814"/>
    </source>
</evidence>
<dbReference type="InterPro" id="IPR035938">
    <property type="entry name" value="Hemerythrin-like_sf"/>
</dbReference>
<comment type="similarity">
    <text evidence="1">Belongs to the hemerythrin family.</text>
</comment>
<dbReference type="GO" id="GO:0046872">
    <property type="term" value="F:metal ion binding"/>
    <property type="evidence" value="ECO:0007669"/>
    <property type="project" value="UniProtKB-KW"/>
</dbReference>
<dbReference type="eggNOG" id="COG2703">
    <property type="taxonomic scope" value="Bacteria"/>
</dbReference>
<dbReference type="KEGG" id="cle:Clole_0251"/>
<name>F2JIT1_CELLD</name>
<accession>F2JIT1</accession>
<evidence type="ECO:0000256" key="2">
    <source>
        <dbReference type="ARBA" id="ARBA00022723"/>
    </source>
</evidence>
<dbReference type="PANTHER" id="PTHR37164">
    <property type="entry name" value="BACTERIOHEMERYTHRIN"/>
    <property type="match status" value="1"/>
</dbReference>
<dbReference type="CDD" id="cd12107">
    <property type="entry name" value="Hemerythrin"/>
    <property type="match status" value="1"/>
</dbReference>
<keyword evidence="6" id="KW-1185">Reference proteome</keyword>
<dbReference type="Gene3D" id="1.20.120.50">
    <property type="entry name" value="Hemerythrin-like"/>
    <property type="match status" value="1"/>
</dbReference>
<dbReference type="PANTHER" id="PTHR37164:SF1">
    <property type="entry name" value="BACTERIOHEMERYTHRIN"/>
    <property type="match status" value="1"/>
</dbReference>
<proteinExistence type="inferred from homology"/>
<dbReference type="RefSeq" id="WP_013655304.1">
    <property type="nucleotide sequence ID" value="NC_015275.1"/>
</dbReference>
<evidence type="ECO:0000313" key="5">
    <source>
        <dbReference type="EMBL" id="ADZ82003.1"/>
    </source>
</evidence>
<dbReference type="STRING" id="642492.Clole_0251"/>
<keyword evidence="3" id="KW-0408">Iron</keyword>
<feature type="domain" description="Hemerythrin-like" evidence="4">
    <location>
        <begin position="15"/>
        <end position="131"/>
    </location>
</feature>
<evidence type="ECO:0000313" key="6">
    <source>
        <dbReference type="Proteomes" id="UP000008467"/>
    </source>
</evidence>
<dbReference type="InterPro" id="IPR050669">
    <property type="entry name" value="Hemerythrin"/>
</dbReference>
<dbReference type="EMBL" id="CP002582">
    <property type="protein sequence ID" value="ADZ82003.1"/>
    <property type="molecule type" value="Genomic_DNA"/>
</dbReference>
<dbReference type="NCBIfam" id="TIGR02481">
    <property type="entry name" value="hemeryth_dom"/>
    <property type="match status" value="1"/>
</dbReference>